<evidence type="ECO:0000313" key="9">
    <source>
        <dbReference type="EMBL" id="PXV68504.1"/>
    </source>
</evidence>
<dbReference type="OrthoDB" id="9809709at2"/>
<dbReference type="CDD" id="cd09209">
    <property type="entry name" value="Lumazine_synthase-I"/>
    <property type="match status" value="1"/>
</dbReference>
<feature type="binding site" evidence="7">
    <location>
        <begin position="108"/>
        <end position="109"/>
    </location>
    <ligand>
        <name>(2S)-2-hydroxy-3-oxobutyl phosphate</name>
        <dbReference type="ChEBI" id="CHEBI:58830"/>
    </ligand>
</feature>
<evidence type="ECO:0000256" key="2">
    <source>
        <dbReference type="ARBA" id="ARBA00007424"/>
    </source>
</evidence>
<feature type="active site" description="Proton donor" evidence="7">
    <location>
        <position position="111"/>
    </location>
</feature>
<keyword evidence="4 7" id="KW-0686">Riboflavin biosynthesis</keyword>
<keyword evidence="10" id="KW-1185">Reference proteome</keyword>
<dbReference type="RefSeq" id="WP_110264993.1">
    <property type="nucleotide sequence ID" value="NZ_CAKZQT010000015.1"/>
</dbReference>
<dbReference type="PANTHER" id="PTHR21058">
    <property type="entry name" value="6,7-DIMETHYL-8-RIBITYLLUMAZINE SYNTHASE DMRL SYNTHASE LUMAZINE SYNTHASE"/>
    <property type="match status" value="1"/>
</dbReference>
<dbReference type="SUPFAM" id="SSF52121">
    <property type="entry name" value="Lumazine synthase"/>
    <property type="match status" value="1"/>
</dbReference>
<dbReference type="EMBL" id="QICN01000004">
    <property type="protein sequence ID" value="PXV68504.1"/>
    <property type="molecule type" value="Genomic_DNA"/>
</dbReference>
<dbReference type="UniPathway" id="UPA00275">
    <property type="reaction ID" value="UER00404"/>
</dbReference>
<protein>
    <recommendedName>
        <fullName evidence="3 7">6,7-dimethyl-8-ribityllumazine synthase</fullName>
        <shortName evidence="7">DMRL synthase</shortName>
        <shortName evidence="7">LS</shortName>
        <shortName evidence="7">Lumazine synthase</shortName>
        <ecNumber evidence="3 7">2.5.1.78</ecNumber>
    </recommendedName>
</protein>
<evidence type="ECO:0000256" key="4">
    <source>
        <dbReference type="ARBA" id="ARBA00022619"/>
    </source>
</evidence>
<keyword evidence="5 7" id="KW-0808">Transferase</keyword>
<evidence type="ECO:0000256" key="1">
    <source>
        <dbReference type="ARBA" id="ARBA00004917"/>
    </source>
</evidence>
<comment type="similarity">
    <text evidence="2 7">Belongs to the DMRL synthase family.</text>
</comment>
<evidence type="ECO:0000313" key="10">
    <source>
        <dbReference type="Proteomes" id="UP000248330"/>
    </source>
</evidence>
<reference evidence="9 10" key="1">
    <citation type="submission" date="2018-04" db="EMBL/GenBank/DDBJ databases">
        <title>Genomic Encyclopedia of Type Strains, Phase IV (KMG-IV): sequencing the most valuable type-strain genomes for metagenomic binning, comparative biology and taxonomic classification.</title>
        <authorList>
            <person name="Goeker M."/>
        </authorList>
    </citation>
    <scope>NUCLEOTIDE SEQUENCE [LARGE SCALE GENOMIC DNA]</scope>
    <source>
        <strain evidence="9 10">DSM 104150</strain>
    </source>
</reference>
<proteinExistence type="inferred from homology"/>
<evidence type="ECO:0000256" key="3">
    <source>
        <dbReference type="ARBA" id="ARBA00012664"/>
    </source>
</evidence>
<feature type="region of interest" description="Disordered" evidence="8">
    <location>
        <begin position="1"/>
        <end position="29"/>
    </location>
</feature>
<dbReference type="EC" id="2.5.1.78" evidence="3 7"/>
<dbReference type="AlphaFoldDB" id="A0A318EIF5"/>
<dbReference type="GO" id="GO:0009231">
    <property type="term" value="P:riboflavin biosynthetic process"/>
    <property type="evidence" value="ECO:0007669"/>
    <property type="project" value="UniProtKB-UniRule"/>
</dbReference>
<comment type="catalytic activity">
    <reaction evidence="6 7">
        <text>(2S)-2-hydroxy-3-oxobutyl phosphate + 5-amino-6-(D-ribitylamino)uracil = 6,7-dimethyl-8-(1-D-ribityl)lumazine + phosphate + 2 H2O + H(+)</text>
        <dbReference type="Rhea" id="RHEA:26152"/>
        <dbReference type="ChEBI" id="CHEBI:15377"/>
        <dbReference type="ChEBI" id="CHEBI:15378"/>
        <dbReference type="ChEBI" id="CHEBI:15934"/>
        <dbReference type="ChEBI" id="CHEBI:43474"/>
        <dbReference type="ChEBI" id="CHEBI:58201"/>
        <dbReference type="ChEBI" id="CHEBI:58830"/>
        <dbReference type="EC" id="2.5.1.78"/>
    </reaction>
</comment>
<evidence type="ECO:0000256" key="7">
    <source>
        <dbReference type="HAMAP-Rule" id="MF_00178"/>
    </source>
</evidence>
<dbReference type="InterPro" id="IPR002180">
    <property type="entry name" value="LS/RS"/>
</dbReference>
<dbReference type="PANTHER" id="PTHR21058:SF0">
    <property type="entry name" value="6,7-DIMETHYL-8-RIBITYLLUMAZINE SYNTHASE"/>
    <property type="match status" value="1"/>
</dbReference>
<dbReference type="Proteomes" id="UP000248330">
    <property type="component" value="Unassembled WGS sequence"/>
</dbReference>
<evidence type="ECO:0000256" key="5">
    <source>
        <dbReference type="ARBA" id="ARBA00022679"/>
    </source>
</evidence>
<gene>
    <name evidence="7" type="primary">ribH</name>
    <name evidence="9" type="ORF">C8D93_104202</name>
</gene>
<dbReference type="GO" id="GO:0005829">
    <property type="term" value="C:cytosol"/>
    <property type="evidence" value="ECO:0007669"/>
    <property type="project" value="TreeGrafter"/>
</dbReference>
<sequence length="177" mass="18945">MKKNRTAARAKPASPADAKTGYAAPDKPGKNEFARTRVALLSTRWNVGIVDALRSGAKACCRDWGLPAANLVEFRAPGAYEVPLAALQLLRDGGFDGVIALGAVIRGETPHFDFVAGECARGLMQVQIKTRRPVGFGVLTVNTVEQAWARAGKGHDNKGYETAAATLEMIRLGRSLR</sequence>
<comment type="function">
    <text evidence="7">Catalyzes the formation of 6,7-dimethyl-8-ribityllumazine by condensation of 5-amino-6-(D-ribitylamino)uracil with 3,4-dihydroxy-2-butanone 4-phosphate. This is the penultimate step in the biosynthesis of riboflavin.</text>
</comment>
<evidence type="ECO:0000256" key="8">
    <source>
        <dbReference type="SAM" id="MobiDB-lite"/>
    </source>
</evidence>
<comment type="subunit">
    <text evidence="7">Forms an icosahedral capsid composed of 60 subunits, arranged as a dodecamer of pentamers.</text>
</comment>
<dbReference type="NCBIfam" id="TIGR00114">
    <property type="entry name" value="lumazine-synth"/>
    <property type="match status" value="1"/>
</dbReference>
<feature type="binding site" evidence="7">
    <location>
        <position position="136"/>
    </location>
    <ligand>
        <name>5-amino-6-(D-ribitylamino)uracil</name>
        <dbReference type="ChEBI" id="CHEBI:15934"/>
    </ligand>
</feature>
<dbReference type="Pfam" id="PF00885">
    <property type="entry name" value="DMRL_synthase"/>
    <property type="match status" value="1"/>
</dbReference>
<feature type="binding site" evidence="7">
    <location>
        <position position="45"/>
    </location>
    <ligand>
        <name>5-amino-6-(D-ribitylamino)uracil</name>
        <dbReference type="ChEBI" id="CHEBI:15934"/>
    </ligand>
</feature>
<organism evidence="9 10">
    <name type="scientific">Sinimarinibacterium flocculans</name>
    <dbReference type="NCBI Taxonomy" id="985250"/>
    <lineage>
        <taxon>Bacteria</taxon>
        <taxon>Pseudomonadati</taxon>
        <taxon>Pseudomonadota</taxon>
        <taxon>Gammaproteobacteria</taxon>
        <taxon>Nevskiales</taxon>
        <taxon>Nevskiaceae</taxon>
        <taxon>Sinimarinibacterium</taxon>
    </lineage>
</organism>
<dbReference type="HAMAP" id="MF_00178">
    <property type="entry name" value="Lumazine_synth"/>
    <property type="match status" value="1"/>
</dbReference>
<comment type="caution">
    <text evidence="9">The sequence shown here is derived from an EMBL/GenBank/DDBJ whole genome shotgun (WGS) entry which is preliminary data.</text>
</comment>
<feature type="compositionally biased region" description="Low complexity" evidence="8">
    <location>
        <begin position="9"/>
        <end position="19"/>
    </location>
</feature>
<comment type="pathway">
    <text evidence="1 7">Cofactor biosynthesis; riboflavin biosynthesis; riboflavin from 2-hydroxy-3-oxobutyl phosphate and 5-amino-6-(D-ribitylamino)uracil: step 1/2.</text>
</comment>
<dbReference type="InterPro" id="IPR036467">
    <property type="entry name" value="LS/RS_sf"/>
</dbReference>
<name>A0A318EIF5_9GAMM</name>
<dbReference type="GO" id="GO:0000906">
    <property type="term" value="F:6,7-dimethyl-8-ribityllumazine synthase activity"/>
    <property type="evidence" value="ECO:0007669"/>
    <property type="project" value="UniProtKB-UniRule"/>
</dbReference>
<accession>A0A318EIF5</accession>
<feature type="binding site" evidence="7">
    <location>
        <begin position="79"/>
        <end position="81"/>
    </location>
    <ligand>
        <name>5-amino-6-(D-ribitylamino)uracil</name>
        <dbReference type="ChEBI" id="CHEBI:15934"/>
    </ligand>
</feature>
<dbReference type="Gene3D" id="3.40.50.960">
    <property type="entry name" value="Lumazine/riboflavin synthase"/>
    <property type="match status" value="1"/>
</dbReference>
<feature type="binding site" evidence="7">
    <location>
        <begin position="103"/>
        <end position="105"/>
    </location>
    <ligand>
        <name>5-amino-6-(D-ribitylamino)uracil</name>
        <dbReference type="ChEBI" id="CHEBI:15934"/>
    </ligand>
</feature>
<dbReference type="InterPro" id="IPR034964">
    <property type="entry name" value="LS"/>
</dbReference>
<dbReference type="GO" id="GO:0009349">
    <property type="term" value="C:riboflavin synthase complex"/>
    <property type="evidence" value="ECO:0007669"/>
    <property type="project" value="UniProtKB-UniRule"/>
</dbReference>
<evidence type="ECO:0000256" key="6">
    <source>
        <dbReference type="ARBA" id="ARBA00048785"/>
    </source>
</evidence>
<feature type="binding site" evidence="7">
    <location>
        <position position="150"/>
    </location>
    <ligand>
        <name>(2S)-2-hydroxy-3-oxobutyl phosphate</name>
        <dbReference type="ChEBI" id="CHEBI:58830"/>
    </ligand>
</feature>